<evidence type="ECO:0000313" key="2">
    <source>
        <dbReference type="EMBL" id="KYN34716.1"/>
    </source>
</evidence>
<keyword evidence="1" id="KW-1133">Transmembrane helix</keyword>
<dbReference type="EMBL" id="KQ981856">
    <property type="protein sequence ID" value="KYN34716.1"/>
    <property type="molecule type" value="Genomic_DNA"/>
</dbReference>
<evidence type="ECO:0000256" key="1">
    <source>
        <dbReference type="SAM" id="Phobius"/>
    </source>
</evidence>
<sequence length="116" mass="13952">MNSGQTARPSAIVLSPVLLFRLTVTMKVLYIDPVLYFYPYIPIYPNYCQEFDFGTNVYALIFNIHKFILYIDLAIIYIVQWRHHRERLVEIKSLLQYNKEIIQLDILNDDKYRNIF</sequence>
<feature type="transmembrane region" description="Helical" evidence="1">
    <location>
        <begin position="12"/>
        <end position="38"/>
    </location>
</feature>
<proteinExistence type="predicted"/>
<name>A0A195F2V6_9HYME</name>
<reference evidence="2 3" key="1">
    <citation type="submission" date="2016-03" db="EMBL/GenBank/DDBJ databases">
        <title>Trachymyrmex septentrionalis WGS genome.</title>
        <authorList>
            <person name="Nygaard S."/>
            <person name="Hu H."/>
            <person name="Boomsma J."/>
            <person name="Zhang G."/>
        </authorList>
    </citation>
    <scope>NUCLEOTIDE SEQUENCE [LARGE SCALE GENOMIC DNA]</scope>
    <source>
        <strain evidence="2">Tsep2-gDNA-1</strain>
        <tissue evidence="2">Whole body</tissue>
    </source>
</reference>
<evidence type="ECO:0000313" key="3">
    <source>
        <dbReference type="Proteomes" id="UP000078541"/>
    </source>
</evidence>
<protein>
    <submittedName>
        <fullName evidence="2">Uncharacterized protein</fullName>
    </submittedName>
</protein>
<dbReference type="AlphaFoldDB" id="A0A195F2V6"/>
<feature type="transmembrane region" description="Helical" evidence="1">
    <location>
        <begin position="58"/>
        <end position="79"/>
    </location>
</feature>
<organism evidence="2 3">
    <name type="scientific">Trachymyrmex septentrionalis</name>
    <dbReference type="NCBI Taxonomy" id="34720"/>
    <lineage>
        <taxon>Eukaryota</taxon>
        <taxon>Metazoa</taxon>
        <taxon>Ecdysozoa</taxon>
        <taxon>Arthropoda</taxon>
        <taxon>Hexapoda</taxon>
        <taxon>Insecta</taxon>
        <taxon>Pterygota</taxon>
        <taxon>Neoptera</taxon>
        <taxon>Endopterygota</taxon>
        <taxon>Hymenoptera</taxon>
        <taxon>Apocrita</taxon>
        <taxon>Aculeata</taxon>
        <taxon>Formicoidea</taxon>
        <taxon>Formicidae</taxon>
        <taxon>Myrmicinae</taxon>
        <taxon>Trachymyrmex</taxon>
    </lineage>
</organism>
<dbReference type="Proteomes" id="UP000078541">
    <property type="component" value="Unassembled WGS sequence"/>
</dbReference>
<keyword evidence="1" id="KW-0812">Transmembrane</keyword>
<accession>A0A195F2V6</accession>
<gene>
    <name evidence="2" type="ORF">ALC56_11205</name>
</gene>
<keyword evidence="1" id="KW-0472">Membrane</keyword>
<keyword evidence="3" id="KW-1185">Reference proteome</keyword>